<evidence type="ECO:0000256" key="2">
    <source>
        <dbReference type="ARBA" id="ARBA00007663"/>
    </source>
</evidence>
<keyword evidence="6" id="KW-0819">tRNA processing</keyword>
<dbReference type="InterPro" id="IPR006070">
    <property type="entry name" value="Sua5-like_dom"/>
</dbReference>
<evidence type="ECO:0000256" key="8">
    <source>
        <dbReference type="ARBA" id="ARBA00022741"/>
    </source>
</evidence>
<dbReference type="Gene3D" id="3.90.870.10">
    <property type="entry name" value="DHBP synthase"/>
    <property type="match status" value="1"/>
</dbReference>
<name>A0ABP3LQ65_9DEIO</name>
<accession>A0ABP3LQ65</accession>
<comment type="similarity">
    <text evidence="2">Belongs to the SUA5 family.</text>
</comment>
<dbReference type="InterPro" id="IPR017945">
    <property type="entry name" value="DHBP_synth_RibB-like_a/b_dom"/>
</dbReference>
<evidence type="ECO:0000313" key="14">
    <source>
        <dbReference type="Proteomes" id="UP001500191"/>
    </source>
</evidence>
<dbReference type="RefSeq" id="WP_343756472.1">
    <property type="nucleotide sequence ID" value="NZ_BAAADB010000007.1"/>
</dbReference>
<proteinExistence type="inferred from homology"/>
<comment type="catalytic activity">
    <reaction evidence="11">
        <text>L-threonine + hydrogencarbonate + ATP = L-threonylcarbamoyladenylate + diphosphate + H2O</text>
        <dbReference type="Rhea" id="RHEA:36407"/>
        <dbReference type="ChEBI" id="CHEBI:15377"/>
        <dbReference type="ChEBI" id="CHEBI:17544"/>
        <dbReference type="ChEBI" id="CHEBI:30616"/>
        <dbReference type="ChEBI" id="CHEBI:33019"/>
        <dbReference type="ChEBI" id="CHEBI:57926"/>
        <dbReference type="ChEBI" id="CHEBI:73682"/>
        <dbReference type="EC" id="2.7.7.87"/>
    </reaction>
</comment>
<evidence type="ECO:0000256" key="5">
    <source>
        <dbReference type="ARBA" id="ARBA00022679"/>
    </source>
</evidence>
<protein>
    <recommendedName>
        <fullName evidence="10">L-threonylcarbamoyladenylate synthase</fullName>
        <ecNumber evidence="3">2.7.7.87</ecNumber>
    </recommendedName>
    <alternativeName>
        <fullName evidence="10">L-threonylcarbamoyladenylate synthase</fullName>
    </alternativeName>
</protein>
<sequence>MNDDKNAEGRSGQDWHAQVDRAAARLLAGGVVAYPSETVWGLAAHPEHPAAIRRLYDLKGRAAQKPVQVSCLDRAAAQRLIRPQPALERLERFWPGPLTVVMPASADCPELLAPGGRVGVRIPDHPVALALLGRVGGVLATTSCNLSGQPAALTYAQARDMRLGDEVLPDGGYPALGLPSTVLTLPEGEVLRAGAVPEAALRAALAGPV</sequence>
<evidence type="ECO:0000256" key="9">
    <source>
        <dbReference type="ARBA" id="ARBA00022840"/>
    </source>
</evidence>
<dbReference type="PROSITE" id="PS51163">
    <property type="entry name" value="YRDC"/>
    <property type="match status" value="1"/>
</dbReference>
<evidence type="ECO:0000256" key="10">
    <source>
        <dbReference type="ARBA" id="ARBA00029774"/>
    </source>
</evidence>
<dbReference type="SUPFAM" id="SSF55821">
    <property type="entry name" value="YrdC/RibB"/>
    <property type="match status" value="1"/>
</dbReference>
<keyword evidence="4" id="KW-0963">Cytoplasm</keyword>
<evidence type="ECO:0000256" key="7">
    <source>
        <dbReference type="ARBA" id="ARBA00022695"/>
    </source>
</evidence>
<dbReference type="Pfam" id="PF01300">
    <property type="entry name" value="Sua5_yciO_yrdC"/>
    <property type="match status" value="1"/>
</dbReference>
<dbReference type="EMBL" id="BAAADB010000007">
    <property type="protein sequence ID" value="GAA0503570.1"/>
    <property type="molecule type" value="Genomic_DNA"/>
</dbReference>
<organism evidence="13 14">
    <name type="scientific">Deinococcus depolymerans</name>
    <dbReference type="NCBI Taxonomy" id="392408"/>
    <lineage>
        <taxon>Bacteria</taxon>
        <taxon>Thermotogati</taxon>
        <taxon>Deinococcota</taxon>
        <taxon>Deinococci</taxon>
        <taxon>Deinococcales</taxon>
        <taxon>Deinococcaceae</taxon>
        <taxon>Deinococcus</taxon>
    </lineage>
</organism>
<evidence type="ECO:0000256" key="11">
    <source>
        <dbReference type="ARBA" id="ARBA00048366"/>
    </source>
</evidence>
<evidence type="ECO:0000256" key="4">
    <source>
        <dbReference type="ARBA" id="ARBA00022490"/>
    </source>
</evidence>
<dbReference type="PANTHER" id="PTHR17490">
    <property type="entry name" value="SUA5"/>
    <property type="match status" value="1"/>
</dbReference>
<keyword evidence="14" id="KW-1185">Reference proteome</keyword>
<evidence type="ECO:0000256" key="3">
    <source>
        <dbReference type="ARBA" id="ARBA00012584"/>
    </source>
</evidence>
<keyword evidence="5" id="KW-0808">Transferase</keyword>
<feature type="domain" description="YrdC-like" evidence="12">
    <location>
        <begin position="16"/>
        <end position="196"/>
    </location>
</feature>
<evidence type="ECO:0000259" key="12">
    <source>
        <dbReference type="PROSITE" id="PS51163"/>
    </source>
</evidence>
<dbReference type="EC" id="2.7.7.87" evidence="3"/>
<evidence type="ECO:0000256" key="1">
    <source>
        <dbReference type="ARBA" id="ARBA00004496"/>
    </source>
</evidence>
<dbReference type="PANTHER" id="PTHR17490:SF16">
    <property type="entry name" value="THREONYLCARBAMOYL-AMP SYNTHASE"/>
    <property type="match status" value="1"/>
</dbReference>
<evidence type="ECO:0000256" key="6">
    <source>
        <dbReference type="ARBA" id="ARBA00022694"/>
    </source>
</evidence>
<dbReference type="Proteomes" id="UP001500191">
    <property type="component" value="Unassembled WGS sequence"/>
</dbReference>
<gene>
    <name evidence="13" type="ORF">GCM10008937_08850</name>
</gene>
<reference evidence="14" key="1">
    <citation type="journal article" date="2019" name="Int. J. Syst. Evol. Microbiol.">
        <title>The Global Catalogue of Microorganisms (GCM) 10K type strain sequencing project: providing services to taxonomists for standard genome sequencing and annotation.</title>
        <authorList>
            <consortium name="The Broad Institute Genomics Platform"/>
            <consortium name="The Broad Institute Genome Sequencing Center for Infectious Disease"/>
            <person name="Wu L."/>
            <person name="Ma J."/>
        </authorList>
    </citation>
    <scope>NUCLEOTIDE SEQUENCE [LARGE SCALE GENOMIC DNA]</scope>
    <source>
        <strain evidence="14">JCM 14368</strain>
    </source>
</reference>
<evidence type="ECO:0000313" key="13">
    <source>
        <dbReference type="EMBL" id="GAA0503570.1"/>
    </source>
</evidence>
<comment type="subcellular location">
    <subcellularLocation>
        <location evidence="1">Cytoplasm</location>
    </subcellularLocation>
</comment>
<keyword evidence="8" id="KW-0547">Nucleotide-binding</keyword>
<dbReference type="InterPro" id="IPR050156">
    <property type="entry name" value="TC-AMP_synthase_SUA5"/>
</dbReference>
<keyword evidence="9" id="KW-0067">ATP-binding</keyword>
<keyword evidence="7" id="KW-0548">Nucleotidyltransferase</keyword>
<comment type="caution">
    <text evidence="13">The sequence shown here is derived from an EMBL/GenBank/DDBJ whole genome shotgun (WGS) entry which is preliminary data.</text>
</comment>